<organism evidence="3 4">
    <name type="scientific">Polyplosphaeria fusca</name>
    <dbReference type="NCBI Taxonomy" id="682080"/>
    <lineage>
        <taxon>Eukaryota</taxon>
        <taxon>Fungi</taxon>
        <taxon>Dikarya</taxon>
        <taxon>Ascomycota</taxon>
        <taxon>Pezizomycotina</taxon>
        <taxon>Dothideomycetes</taxon>
        <taxon>Pleosporomycetidae</taxon>
        <taxon>Pleosporales</taxon>
        <taxon>Tetraplosphaeriaceae</taxon>
        <taxon>Polyplosphaeria</taxon>
    </lineage>
</organism>
<dbReference type="OrthoDB" id="5336600at2759"/>
<sequence length="178" mass="18394">MSSQPIALILGSGPRIGASVAAHFARTGHLVAIVSRNTPSGKTPEGYLSIPANLSDFSCIPSIFSTVVSEFKSAPSVVVYNAASFTPPAADDLFSIPVRSLAADLKTNTVAVYAAAREAVKGWETLGDEASKVFIFTGNKQNTGIGPMMMTVSLGVGKAGSAYFIGAADGRYAGLAYR</sequence>
<dbReference type="SUPFAM" id="SSF51735">
    <property type="entry name" value="NAD(P)-binding Rossmann-fold domains"/>
    <property type="match status" value="1"/>
</dbReference>
<gene>
    <name evidence="3" type="ORF">EJ04DRAFT_515147</name>
</gene>
<reference evidence="3" key="1">
    <citation type="journal article" date="2020" name="Stud. Mycol.">
        <title>101 Dothideomycetes genomes: a test case for predicting lifestyles and emergence of pathogens.</title>
        <authorList>
            <person name="Haridas S."/>
            <person name="Albert R."/>
            <person name="Binder M."/>
            <person name="Bloem J."/>
            <person name="Labutti K."/>
            <person name="Salamov A."/>
            <person name="Andreopoulos B."/>
            <person name="Baker S."/>
            <person name="Barry K."/>
            <person name="Bills G."/>
            <person name="Bluhm B."/>
            <person name="Cannon C."/>
            <person name="Castanera R."/>
            <person name="Culley D."/>
            <person name="Daum C."/>
            <person name="Ezra D."/>
            <person name="Gonzalez J."/>
            <person name="Henrissat B."/>
            <person name="Kuo A."/>
            <person name="Liang C."/>
            <person name="Lipzen A."/>
            <person name="Lutzoni F."/>
            <person name="Magnuson J."/>
            <person name="Mondo S."/>
            <person name="Nolan M."/>
            <person name="Ohm R."/>
            <person name="Pangilinan J."/>
            <person name="Park H.-J."/>
            <person name="Ramirez L."/>
            <person name="Alfaro M."/>
            <person name="Sun H."/>
            <person name="Tritt A."/>
            <person name="Yoshinaga Y."/>
            <person name="Zwiers L.-H."/>
            <person name="Turgeon B."/>
            <person name="Goodwin S."/>
            <person name="Spatafora J."/>
            <person name="Crous P."/>
            <person name="Grigoriev I."/>
        </authorList>
    </citation>
    <scope>NUCLEOTIDE SEQUENCE</scope>
    <source>
        <strain evidence="3">CBS 125425</strain>
    </source>
</reference>
<dbReference type="PANTHER" id="PTHR43669">
    <property type="entry name" value="5-KETO-D-GLUCONATE 5-REDUCTASE"/>
    <property type="match status" value="1"/>
</dbReference>
<dbReference type="GO" id="GO:0016491">
    <property type="term" value="F:oxidoreductase activity"/>
    <property type="evidence" value="ECO:0007669"/>
    <property type="project" value="UniProtKB-KW"/>
</dbReference>
<evidence type="ECO:0000256" key="2">
    <source>
        <dbReference type="ARBA" id="ARBA00023002"/>
    </source>
</evidence>
<evidence type="ECO:0000256" key="1">
    <source>
        <dbReference type="ARBA" id="ARBA00006484"/>
    </source>
</evidence>
<protein>
    <recommendedName>
        <fullName evidence="5">NAD(P)-binding protein</fullName>
    </recommendedName>
</protein>
<keyword evidence="2" id="KW-0560">Oxidoreductase</keyword>
<proteinExistence type="inferred from homology"/>
<evidence type="ECO:0008006" key="5">
    <source>
        <dbReference type="Google" id="ProtNLM"/>
    </source>
</evidence>
<dbReference type="Gene3D" id="3.40.50.720">
    <property type="entry name" value="NAD(P)-binding Rossmann-like Domain"/>
    <property type="match status" value="1"/>
</dbReference>
<dbReference type="Proteomes" id="UP000799444">
    <property type="component" value="Unassembled WGS sequence"/>
</dbReference>
<dbReference type="InterPro" id="IPR036291">
    <property type="entry name" value="NAD(P)-bd_dom_sf"/>
</dbReference>
<comment type="caution">
    <text evidence="3">The sequence shown here is derived from an EMBL/GenBank/DDBJ whole genome shotgun (WGS) entry which is preliminary data.</text>
</comment>
<evidence type="ECO:0000313" key="4">
    <source>
        <dbReference type="Proteomes" id="UP000799444"/>
    </source>
</evidence>
<evidence type="ECO:0000313" key="3">
    <source>
        <dbReference type="EMBL" id="KAF2730641.1"/>
    </source>
</evidence>
<keyword evidence="4" id="KW-1185">Reference proteome</keyword>
<dbReference type="AlphaFoldDB" id="A0A9P4QTH0"/>
<comment type="similarity">
    <text evidence="1">Belongs to the short-chain dehydrogenases/reductases (SDR) family.</text>
</comment>
<dbReference type="EMBL" id="ML996213">
    <property type="protein sequence ID" value="KAF2730641.1"/>
    <property type="molecule type" value="Genomic_DNA"/>
</dbReference>
<accession>A0A9P4QTH0</accession>
<name>A0A9P4QTH0_9PLEO</name>
<dbReference type="PANTHER" id="PTHR43669:SF4">
    <property type="entry name" value="SHORT-CHAIN DEHYDROGENASE"/>
    <property type="match status" value="1"/>
</dbReference>